<organism evidence="2 3">
    <name type="scientific">Leucocoprinus leucothites</name>
    <dbReference type="NCBI Taxonomy" id="201217"/>
    <lineage>
        <taxon>Eukaryota</taxon>
        <taxon>Fungi</taxon>
        <taxon>Dikarya</taxon>
        <taxon>Basidiomycota</taxon>
        <taxon>Agaricomycotina</taxon>
        <taxon>Agaricomycetes</taxon>
        <taxon>Agaricomycetidae</taxon>
        <taxon>Agaricales</taxon>
        <taxon>Agaricineae</taxon>
        <taxon>Agaricaceae</taxon>
        <taxon>Leucocoprinus</taxon>
    </lineage>
</organism>
<feature type="compositionally biased region" description="Pro residues" evidence="1">
    <location>
        <begin position="205"/>
        <end position="220"/>
    </location>
</feature>
<dbReference type="AlphaFoldDB" id="A0A8H5G599"/>
<reference evidence="2 3" key="1">
    <citation type="journal article" date="2020" name="ISME J.">
        <title>Uncovering the hidden diversity of litter-decomposition mechanisms in mushroom-forming fungi.</title>
        <authorList>
            <person name="Floudas D."/>
            <person name="Bentzer J."/>
            <person name="Ahren D."/>
            <person name="Johansson T."/>
            <person name="Persson P."/>
            <person name="Tunlid A."/>
        </authorList>
    </citation>
    <scope>NUCLEOTIDE SEQUENCE [LARGE SCALE GENOMIC DNA]</scope>
    <source>
        <strain evidence="2 3">CBS 146.42</strain>
    </source>
</reference>
<name>A0A8H5G599_9AGAR</name>
<comment type="caution">
    <text evidence="2">The sequence shown here is derived from an EMBL/GenBank/DDBJ whole genome shotgun (WGS) entry which is preliminary data.</text>
</comment>
<evidence type="ECO:0000313" key="3">
    <source>
        <dbReference type="Proteomes" id="UP000559027"/>
    </source>
</evidence>
<evidence type="ECO:0000313" key="2">
    <source>
        <dbReference type="EMBL" id="KAF5358501.1"/>
    </source>
</evidence>
<gene>
    <name evidence="2" type="ORF">D9756_001696</name>
</gene>
<protein>
    <submittedName>
        <fullName evidence="2">Uncharacterized protein</fullName>
    </submittedName>
</protein>
<feature type="region of interest" description="Disordered" evidence="1">
    <location>
        <begin position="122"/>
        <end position="162"/>
    </location>
</feature>
<accession>A0A8H5G599</accession>
<feature type="region of interest" description="Disordered" evidence="1">
    <location>
        <begin position="201"/>
        <end position="228"/>
    </location>
</feature>
<sequence>MSFIHENPVLVAPRPVRIAGMIPHHTIFSRSHPVRLLSPPAERIASRSPDIDDSRPSADNSPRASPRSALPSEALEEFLSILRPSVSIFPPNSPRRRASNSIPAWNYERPTFNFKPRARIEAAPPKSEADDLDAARSNQPSRNALSPAPVAATPENDNTVDPDVFADSETASFRWFSSGVLSSPISRMHTRNPFLRHVATQSPTPVLPPSPATIPLPTPTPDELLDLH</sequence>
<dbReference type="Proteomes" id="UP000559027">
    <property type="component" value="Unassembled WGS sequence"/>
</dbReference>
<keyword evidence="3" id="KW-1185">Reference proteome</keyword>
<dbReference type="EMBL" id="JAACJO010000005">
    <property type="protein sequence ID" value="KAF5358501.1"/>
    <property type="molecule type" value="Genomic_DNA"/>
</dbReference>
<dbReference type="OrthoDB" id="3242721at2759"/>
<feature type="compositionally biased region" description="Low complexity" evidence="1">
    <location>
        <begin position="57"/>
        <end position="70"/>
    </location>
</feature>
<evidence type="ECO:0000256" key="1">
    <source>
        <dbReference type="SAM" id="MobiDB-lite"/>
    </source>
</evidence>
<feature type="region of interest" description="Disordered" evidence="1">
    <location>
        <begin position="44"/>
        <end position="70"/>
    </location>
</feature>
<proteinExistence type="predicted"/>